<protein>
    <submittedName>
        <fullName evidence="1">Uncharacterized protein</fullName>
    </submittedName>
</protein>
<comment type="caution">
    <text evidence="1">The sequence shown here is derived from an EMBL/GenBank/DDBJ whole genome shotgun (WGS) entry which is preliminary data.</text>
</comment>
<keyword evidence="2" id="KW-1185">Reference proteome</keyword>
<sequence length="77" mass="8310">MPDETTITVPTRLYDRLLELASARGLTVAQVVQRLVDGAPSRPKPTMGGYRSGGPLAAEEIDRELADRTRFGLPSDG</sequence>
<organism evidence="1 2">
    <name type="scientific">Nocardia camponoti</name>
    <dbReference type="NCBI Taxonomy" id="1616106"/>
    <lineage>
        <taxon>Bacteria</taxon>
        <taxon>Bacillati</taxon>
        <taxon>Actinomycetota</taxon>
        <taxon>Actinomycetes</taxon>
        <taxon>Mycobacteriales</taxon>
        <taxon>Nocardiaceae</taxon>
        <taxon>Nocardia</taxon>
    </lineage>
</organism>
<dbReference type="Proteomes" id="UP000612956">
    <property type="component" value="Unassembled WGS sequence"/>
</dbReference>
<reference evidence="1" key="2">
    <citation type="submission" date="2020-09" db="EMBL/GenBank/DDBJ databases">
        <authorList>
            <person name="Sun Q."/>
            <person name="Zhou Y."/>
        </authorList>
    </citation>
    <scope>NUCLEOTIDE SEQUENCE</scope>
    <source>
        <strain evidence="1">CGMCC 4.7278</strain>
    </source>
</reference>
<dbReference type="AlphaFoldDB" id="A0A917QKA2"/>
<dbReference type="EMBL" id="BMMW01000002">
    <property type="protein sequence ID" value="GGK53293.1"/>
    <property type="molecule type" value="Genomic_DNA"/>
</dbReference>
<name>A0A917QKA2_9NOCA</name>
<evidence type="ECO:0000313" key="1">
    <source>
        <dbReference type="EMBL" id="GGK53293.1"/>
    </source>
</evidence>
<reference evidence="1" key="1">
    <citation type="journal article" date="2014" name="Int. J. Syst. Evol. Microbiol.">
        <title>Complete genome sequence of Corynebacterium casei LMG S-19264T (=DSM 44701T), isolated from a smear-ripened cheese.</title>
        <authorList>
            <consortium name="US DOE Joint Genome Institute (JGI-PGF)"/>
            <person name="Walter F."/>
            <person name="Albersmeier A."/>
            <person name="Kalinowski J."/>
            <person name="Ruckert C."/>
        </authorList>
    </citation>
    <scope>NUCLEOTIDE SEQUENCE</scope>
    <source>
        <strain evidence="1">CGMCC 4.7278</strain>
    </source>
</reference>
<proteinExistence type="predicted"/>
<evidence type="ECO:0000313" key="2">
    <source>
        <dbReference type="Proteomes" id="UP000612956"/>
    </source>
</evidence>
<gene>
    <name evidence="1" type="ORF">GCM10011591_26370</name>
</gene>
<accession>A0A917QKA2</accession>
<dbReference type="RefSeq" id="WP_188829181.1">
    <property type="nucleotide sequence ID" value="NZ_BMMW01000002.1"/>
</dbReference>